<comment type="subcellular location">
    <subcellularLocation>
        <location evidence="2">Membrane</location>
    </subcellularLocation>
</comment>
<dbReference type="SMART" id="SM00388">
    <property type="entry name" value="HisKA"/>
    <property type="match status" value="1"/>
</dbReference>
<evidence type="ECO:0000256" key="1">
    <source>
        <dbReference type="ARBA" id="ARBA00000085"/>
    </source>
</evidence>
<dbReference type="InterPro" id="IPR036890">
    <property type="entry name" value="HATPase_C_sf"/>
</dbReference>
<dbReference type="SUPFAM" id="SSF55874">
    <property type="entry name" value="ATPase domain of HSP90 chaperone/DNA topoisomerase II/histidine kinase"/>
    <property type="match status" value="1"/>
</dbReference>
<dbReference type="PROSITE" id="PS50885">
    <property type="entry name" value="HAMP"/>
    <property type="match status" value="1"/>
</dbReference>
<keyword evidence="6 8" id="KW-0418">Kinase</keyword>
<dbReference type="InterPro" id="IPR003661">
    <property type="entry name" value="HisK_dim/P_dom"/>
</dbReference>
<dbReference type="InterPro" id="IPR050736">
    <property type="entry name" value="Sensor_HK_Regulatory"/>
</dbReference>
<keyword evidence="5" id="KW-0808">Transferase</keyword>
<dbReference type="CDD" id="cd00082">
    <property type="entry name" value="HisKA"/>
    <property type="match status" value="1"/>
</dbReference>
<dbReference type="Proteomes" id="UP000316316">
    <property type="component" value="Unassembled WGS sequence"/>
</dbReference>
<name>A0A553S987_ENTAV</name>
<accession>A0A553S987</accession>
<dbReference type="GO" id="GO:0000155">
    <property type="term" value="F:phosphorelay sensor kinase activity"/>
    <property type="evidence" value="ECO:0007669"/>
    <property type="project" value="InterPro"/>
</dbReference>
<dbReference type="InterPro" id="IPR005467">
    <property type="entry name" value="His_kinase_dom"/>
</dbReference>
<evidence type="ECO:0000256" key="2">
    <source>
        <dbReference type="ARBA" id="ARBA00004370"/>
    </source>
</evidence>
<evidence type="ECO:0000256" key="4">
    <source>
        <dbReference type="ARBA" id="ARBA00022553"/>
    </source>
</evidence>
<dbReference type="InterPro" id="IPR003660">
    <property type="entry name" value="HAMP_dom"/>
</dbReference>
<protein>
    <recommendedName>
        <fullName evidence="3">histidine kinase</fullName>
        <ecNumber evidence="3">2.7.13.3</ecNumber>
    </recommendedName>
</protein>
<dbReference type="SUPFAM" id="SSF158472">
    <property type="entry name" value="HAMP domain-like"/>
    <property type="match status" value="1"/>
</dbReference>
<dbReference type="CDD" id="cd00075">
    <property type="entry name" value="HATPase"/>
    <property type="match status" value="1"/>
</dbReference>
<dbReference type="Pfam" id="PF02518">
    <property type="entry name" value="HATPase_c"/>
    <property type="match status" value="1"/>
</dbReference>
<sequence>MKKMTENKGKLIELTKNILPQLLFQTITIVFIALSSFMFMTWLVTDIFGVKDTYEAAGYSSLGTLVIFILTLAPLNAVLHRKRVKEVTTLYDAIRSVADGNYSIRIPQDSKGTITPIYSSFNKMCAELESVSLLRNDFINNYSHEFKTPIASINGFASLLLEKKLPPEEQKQYLEIIVAESARLSNLASNTILLSKLSSQQIVTDVEEYDLSEQLRQCSIILSPKWLAKNIDLKGEFTSILFLGNKEMMQHLWINLLDNAIKYTPDGGEISISTSLENEQVVVRIADTGEGMNEETLQSLFNPYFQGDSSHAQQGLGLGLSIAKRVVELCQGTITVKSEVSAGTSFIVELPLKTKL</sequence>
<dbReference type="GeneID" id="69568553"/>
<dbReference type="PANTHER" id="PTHR43711:SF1">
    <property type="entry name" value="HISTIDINE KINASE 1"/>
    <property type="match status" value="1"/>
</dbReference>
<dbReference type="PROSITE" id="PS50109">
    <property type="entry name" value="HIS_KIN"/>
    <property type="match status" value="1"/>
</dbReference>
<dbReference type="InterPro" id="IPR004358">
    <property type="entry name" value="Sig_transdc_His_kin-like_C"/>
</dbReference>
<dbReference type="FunFam" id="3.30.565.10:FF:000006">
    <property type="entry name" value="Sensor histidine kinase WalK"/>
    <property type="match status" value="1"/>
</dbReference>
<evidence type="ECO:0000313" key="8">
    <source>
        <dbReference type="EMBL" id="TRZ33481.1"/>
    </source>
</evidence>
<dbReference type="PRINTS" id="PR00344">
    <property type="entry name" value="BCTRLSENSOR"/>
</dbReference>
<dbReference type="GO" id="GO:0016020">
    <property type="term" value="C:membrane"/>
    <property type="evidence" value="ECO:0007669"/>
    <property type="project" value="UniProtKB-SubCell"/>
</dbReference>
<evidence type="ECO:0000256" key="7">
    <source>
        <dbReference type="ARBA" id="ARBA00023012"/>
    </source>
</evidence>
<evidence type="ECO:0000256" key="5">
    <source>
        <dbReference type="ARBA" id="ARBA00022679"/>
    </source>
</evidence>
<dbReference type="CDD" id="cd06225">
    <property type="entry name" value="HAMP"/>
    <property type="match status" value="1"/>
</dbReference>
<dbReference type="SUPFAM" id="SSF47384">
    <property type="entry name" value="Homodimeric domain of signal transducing histidine kinase"/>
    <property type="match status" value="1"/>
</dbReference>
<comment type="caution">
    <text evidence="8">The sequence shown here is derived from an EMBL/GenBank/DDBJ whole genome shotgun (WGS) entry which is preliminary data.</text>
</comment>
<dbReference type="EMBL" id="PDXQ01000001">
    <property type="protein sequence ID" value="TRZ33481.1"/>
    <property type="molecule type" value="Genomic_DNA"/>
</dbReference>
<evidence type="ECO:0000256" key="6">
    <source>
        <dbReference type="ARBA" id="ARBA00022777"/>
    </source>
</evidence>
<keyword evidence="7" id="KW-0902">Two-component regulatory system</keyword>
<comment type="catalytic activity">
    <reaction evidence="1">
        <text>ATP + protein L-histidine = ADP + protein N-phospho-L-histidine.</text>
        <dbReference type="EC" id="2.7.13.3"/>
    </reaction>
</comment>
<gene>
    <name evidence="8" type="ORF">AUF17_05065</name>
</gene>
<organism evidence="8 9">
    <name type="scientific">Enterococcus avium</name>
    <name type="common">Streptococcus avium</name>
    <dbReference type="NCBI Taxonomy" id="33945"/>
    <lineage>
        <taxon>Bacteria</taxon>
        <taxon>Bacillati</taxon>
        <taxon>Bacillota</taxon>
        <taxon>Bacilli</taxon>
        <taxon>Lactobacillales</taxon>
        <taxon>Enterococcaceae</taxon>
        <taxon>Enterococcus</taxon>
    </lineage>
</organism>
<dbReference type="Pfam" id="PF00512">
    <property type="entry name" value="HisKA"/>
    <property type="match status" value="1"/>
</dbReference>
<dbReference type="Gene3D" id="6.10.340.10">
    <property type="match status" value="1"/>
</dbReference>
<dbReference type="Gene3D" id="3.30.565.10">
    <property type="entry name" value="Histidine kinase-like ATPase, C-terminal domain"/>
    <property type="match status" value="1"/>
</dbReference>
<keyword evidence="4" id="KW-0597">Phosphoprotein</keyword>
<dbReference type="EC" id="2.7.13.3" evidence="3"/>
<dbReference type="Gene3D" id="1.10.287.130">
    <property type="match status" value="1"/>
</dbReference>
<dbReference type="AlphaFoldDB" id="A0A553S987"/>
<evidence type="ECO:0000256" key="3">
    <source>
        <dbReference type="ARBA" id="ARBA00012438"/>
    </source>
</evidence>
<dbReference type="SMART" id="SM00387">
    <property type="entry name" value="HATPase_c"/>
    <property type="match status" value="1"/>
</dbReference>
<dbReference type="RefSeq" id="WP_049218672.1">
    <property type="nucleotide sequence ID" value="NZ_CABGUH010000026.1"/>
</dbReference>
<dbReference type="PANTHER" id="PTHR43711">
    <property type="entry name" value="TWO-COMPONENT HISTIDINE KINASE"/>
    <property type="match status" value="1"/>
</dbReference>
<reference evidence="8 9" key="1">
    <citation type="submission" date="2017-10" db="EMBL/GenBank/DDBJ databases">
        <title>FDA dAtabase for Regulatory Grade micrObial Sequences (FDA-ARGOS): Supporting development and validation of Infectious Disease Dx tests.</title>
        <authorList>
            <person name="Campos J."/>
            <person name="Goldberg B."/>
            <person name="Tallon L.J."/>
            <person name="Sadzewicz L."/>
            <person name="Sengamalay N."/>
            <person name="Ott S."/>
            <person name="Godinez A."/>
            <person name="Nagaraj S."/>
            <person name="Vyas G."/>
            <person name="Aluvathingal J."/>
            <person name="Nadendla S."/>
            <person name="Geyer C."/>
            <person name="Nandy P."/>
            <person name="Hobson J."/>
            <person name="Sichtig H."/>
        </authorList>
    </citation>
    <scope>NUCLEOTIDE SEQUENCE [LARGE SCALE GENOMIC DNA]</scope>
    <source>
        <strain evidence="8 9">FDAARGOS_185</strain>
    </source>
</reference>
<dbReference type="InterPro" id="IPR036097">
    <property type="entry name" value="HisK_dim/P_sf"/>
</dbReference>
<dbReference type="InterPro" id="IPR003594">
    <property type="entry name" value="HATPase_dom"/>
</dbReference>
<proteinExistence type="predicted"/>
<evidence type="ECO:0000313" key="9">
    <source>
        <dbReference type="Proteomes" id="UP000316316"/>
    </source>
</evidence>